<dbReference type="PANTHER" id="PTHR12901">
    <property type="entry name" value="SPERM PROTEIN HOMOLOG"/>
    <property type="match status" value="1"/>
</dbReference>
<evidence type="ECO:0000256" key="1">
    <source>
        <dbReference type="ARBA" id="ARBA00008918"/>
    </source>
</evidence>
<dbReference type="InterPro" id="IPR023393">
    <property type="entry name" value="START-like_dom_sf"/>
</dbReference>
<keyword evidence="5" id="KW-1185">Reference proteome</keyword>
<dbReference type="GO" id="GO:0048039">
    <property type="term" value="F:ubiquinone binding"/>
    <property type="evidence" value="ECO:0007669"/>
    <property type="project" value="InterPro"/>
</dbReference>
<dbReference type="PANTHER" id="PTHR12901:SF10">
    <property type="entry name" value="COENZYME Q-BINDING PROTEIN COQ10, MITOCHONDRIAL"/>
    <property type="match status" value="1"/>
</dbReference>
<evidence type="ECO:0000313" key="4">
    <source>
        <dbReference type="EMBL" id="KEQ16922.1"/>
    </source>
</evidence>
<dbReference type="SUPFAM" id="SSF55961">
    <property type="entry name" value="Bet v1-like"/>
    <property type="match status" value="1"/>
</dbReference>
<name>A0A081NEP9_9GAMM</name>
<keyword evidence="2" id="KW-1277">Toxin-antitoxin system</keyword>
<feature type="domain" description="Coenzyme Q-binding protein COQ10 START" evidence="3">
    <location>
        <begin position="13"/>
        <end position="135"/>
    </location>
</feature>
<dbReference type="Gene3D" id="3.30.530.20">
    <property type="match status" value="1"/>
</dbReference>
<dbReference type="AlphaFoldDB" id="A0A081NEP9"/>
<gene>
    <name evidence="4" type="ORF">GZ78_19995</name>
</gene>
<evidence type="ECO:0000256" key="2">
    <source>
        <dbReference type="ARBA" id="ARBA00022649"/>
    </source>
</evidence>
<dbReference type="eggNOG" id="COG2867">
    <property type="taxonomic scope" value="Bacteria"/>
</dbReference>
<reference evidence="4 5" key="1">
    <citation type="submission" date="2014-06" db="EMBL/GenBank/DDBJ databases">
        <title>Whole Genome Sequences of Three Symbiotic Endozoicomonas Bacteria.</title>
        <authorList>
            <person name="Neave M.J."/>
            <person name="Apprill A."/>
            <person name="Voolstra C.R."/>
        </authorList>
    </citation>
    <scope>NUCLEOTIDE SEQUENCE [LARGE SCALE GENOMIC DNA]</scope>
    <source>
        <strain evidence="4 5">DSM 25634</strain>
    </source>
</reference>
<dbReference type="InterPro" id="IPR005031">
    <property type="entry name" value="COQ10_START"/>
</dbReference>
<evidence type="ECO:0000313" key="5">
    <source>
        <dbReference type="Proteomes" id="UP000028073"/>
    </source>
</evidence>
<evidence type="ECO:0000259" key="3">
    <source>
        <dbReference type="Pfam" id="PF03364"/>
    </source>
</evidence>
<dbReference type="RefSeq" id="WP_034839627.1">
    <property type="nucleotide sequence ID" value="NZ_JOKH01000004.1"/>
</dbReference>
<organism evidence="4 5">
    <name type="scientific">Endozoicomonas numazuensis</name>
    <dbReference type="NCBI Taxonomy" id="1137799"/>
    <lineage>
        <taxon>Bacteria</taxon>
        <taxon>Pseudomonadati</taxon>
        <taxon>Pseudomonadota</taxon>
        <taxon>Gammaproteobacteria</taxon>
        <taxon>Oceanospirillales</taxon>
        <taxon>Endozoicomonadaceae</taxon>
        <taxon>Endozoicomonas</taxon>
    </lineage>
</organism>
<proteinExistence type="inferred from homology"/>
<dbReference type="STRING" id="1137799.GZ78_19995"/>
<protein>
    <recommendedName>
        <fullName evidence="3">Coenzyme Q-binding protein COQ10 START domain-containing protein</fullName>
    </recommendedName>
</protein>
<comment type="caution">
    <text evidence="4">The sequence shown here is derived from an EMBL/GenBank/DDBJ whole genome shotgun (WGS) entry which is preliminary data.</text>
</comment>
<comment type="similarity">
    <text evidence="1">Belongs to the ribosome association toxin RatA family.</text>
</comment>
<dbReference type="GO" id="GO:0045333">
    <property type="term" value="P:cellular respiration"/>
    <property type="evidence" value="ECO:0007669"/>
    <property type="project" value="InterPro"/>
</dbReference>
<dbReference type="Proteomes" id="UP000028073">
    <property type="component" value="Unassembled WGS sequence"/>
</dbReference>
<dbReference type="Pfam" id="PF03364">
    <property type="entry name" value="Polyketide_cyc"/>
    <property type="match status" value="1"/>
</dbReference>
<dbReference type="EMBL" id="JOKH01000004">
    <property type="protein sequence ID" value="KEQ16922.1"/>
    <property type="molecule type" value="Genomic_DNA"/>
</dbReference>
<sequence length="143" mass="16012">MPRVSRSALIMQPVEKMYPLVADVEGYPEFLPWCSGARILKQEGEVIEAVLELSKGSLGYEFSTRNRMVENQSIEMSLLKGPFSKLNGVWTFKPLGNEGCKVSLELDFEISNPLLRATVGAVFNKAMNKMVDAFCQRAEQLYG</sequence>
<dbReference type="InterPro" id="IPR044996">
    <property type="entry name" value="COQ10-like"/>
</dbReference>
<dbReference type="CDD" id="cd07813">
    <property type="entry name" value="COQ10p_like"/>
    <property type="match status" value="1"/>
</dbReference>
<accession>A0A081NEP9</accession>